<dbReference type="NCBIfam" id="NF003191">
    <property type="entry name" value="PRK04164.1-2"/>
    <property type="match status" value="1"/>
</dbReference>
<dbReference type="GO" id="GO:0005886">
    <property type="term" value="C:plasma membrane"/>
    <property type="evidence" value="ECO:0007669"/>
    <property type="project" value="UniProtKB-SubCell"/>
</dbReference>
<dbReference type="Pfam" id="PF10035">
    <property type="entry name" value="DUF2179"/>
    <property type="match status" value="1"/>
</dbReference>
<dbReference type="AlphaFoldDB" id="A0A485M3R7"/>
<dbReference type="HAMAP" id="MF_01515">
    <property type="entry name" value="UPF0316"/>
    <property type="match status" value="1"/>
</dbReference>
<evidence type="ECO:0000256" key="4">
    <source>
        <dbReference type="ARBA" id="ARBA00022989"/>
    </source>
</evidence>
<name>A0A485M3R7_9ZZZZ</name>
<evidence type="ECO:0000259" key="8">
    <source>
        <dbReference type="Pfam" id="PF18955"/>
    </source>
</evidence>
<dbReference type="PANTHER" id="PTHR40060:SF1">
    <property type="entry name" value="UPF0316 PROTEIN YEBE"/>
    <property type="match status" value="1"/>
</dbReference>
<reference evidence="9" key="1">
    <citation type="submission" date="2019-03" db="EMBL/GenBank/DDBJ databases">
        <authorList>
            <person name="Hao L."/>
        </authorList>
    </citation>
    <scope>NUCLEOTIDE SEQUENCE</scope>
</reference>
<dbReference type="InterPro" id="IPR015867">
    <property type="entry name" value="N-reg_PII/ATP_PRibTrfase_C"/>
</dbReference>
<keyword evidence="4 6" id="KW-1133">Transmembrane helix</keyword>
<feature type="domain" description="DUF2179" evidence="7">
    <location>
        <begin position="124"/>
        <end position="174"/>
    </location>
</feature>
<dbReference type="InterPro" id="IPR044035">
    <property type="entry name" value="DUF5698"/>
</dbReference>
<evidence type="ECO:0000313" key="9">
    <source>
        <dbReference type="EMBL" id="VFU17891.1"/>
    </source>
</evidence>
<gene>
    <name evidence="9" type="ORF">SCFA_740013</name>
</gene>
<keyword evidence="5 6" id="KW-0472">Membrane</keyword>
<sequence length="200" mass="22566">MEFMTLFGADIYAWCILPVLIFLARIMDVSLGTIRIIFVSRDLKYFAPFVGFFEVLIWLLVIRQIMLSDGNNTACIIAYAAGFASGTFVGMYIENLLSFGRVLIRVITRKEAGELVEYLKSSGYGLTCVDATGATGPVKLVFSVVERHDIPRIVEIIKRFNPNAFYTIEDVRFVSENVLPFRIKASRNPLSVLYQRKAAK</sequence>
<feature type="transmembrane region" description="Helical" evidence="6">
    <location>
        <begin position="45"/>
        <end position="65"/>
    </location>
</feature>
<keyword evidence="2" id="KW-1003">Cell membrane</keyword>
<evidence type="ECO:0000259" key="7">
    <source>
        <dbReference type="Pfam" id="PF10035"/>
    </source>
</evidence>
<feature type="transmembrane region" description="Helical" evidence="6">
    <location>
        <begin position="6"/>
        <end position="24"/>
    </location>
</feature>
<accession>A0A485M3R7</accession>
<keyword evidence="3 6" id="KW-0812">Transmembrane</keyword>
<evidence type="ECO:0000256" key="2">
    <source>
        <dbReference type="ARBA" id="ARBA00022475"/>
    </source>
</evidence>
<evidence type="ECO:0000256" key="1">
    <source>
        <dbReference type="ARBA" id="ARBA00004651"/>
    </source>
</evidence>
<dbReference type="CDD" id="cd16381">
    <property type="entry name" value="YitT_C_like_1"/>
    <property type="match status" value="1"/>
</dbReference>
<protein>
    <submittedName>
        <fullName evidence="9">Uncharacterized protein</fullName>
    </submittedName>
</protein>
<proteinExistence type="inferred from homology"/>
<evidence type="ECO:0000256" key="5">
    <source>
        <dbReference type="ARBA" id="ARBA00023136"/>
    </source>
</evidence>
<dbReference type="EMBL" id="CAADRM010000141">
    <property type="protein sequence ID" value="VFU17891.1"/>
    <property type="molecule type" value="Genomic_DNA"/>
</dbReference>
<evidence type="ECO:0000256" key="3">
    <source>
        <dbReference type="ARBA" id="ARBA00022692"/>
    </source>
</evidence>
<evidence type="ECO:0000256" key="6">
    <source>
        <dbReference type="SAM" id="Phobius"/>
    </source>
</evidence>
<dbReference type="PANTHER" id="PTHR40060">
    <property type="entry name" value="UPF0316 PROTEIN YEBE"/>
    <property type="match status" value="1"/>
</dbReference>
<organism evidence="9">
    <name type="scientific">anaerobic digester metagenome</name>
    <dbReference type="NCBI Taxonomy" id="1263854"/>
    <lineage>
        <taxon>unclassified sequences</taxon>
        <taxon>metagenomes</taxon>
        <taxon>ecological metagenomes</taxon>
    </lineage>
</organism>
<dbReference type="InterPro" id="IPR019264">
    <property type="entry name" value="DUF2179"/>
</dbReference>
<dbReference type="Gene3D" id="3.30.70.120">
    <property type="match status" value="1"/>
</dbReference>
<feature type="transmembrane region" description="Helical" evidence="6">
    <location>
        <begin position="71"/>
        <end position="93"/>
    </location>
</feature>
<feature type="domain" description="DUF5698" evidence="8">
    <location>
        <begin position="33"/>
        <end position="91"/>
    </location>
</feature>
<comment type="subcellular location">
    <subcellularLocation>
        <location evidence="1">Cell membrane</location>
        <topology evidence="1">Multi-pass membrane protein</topology>
    </subcellularLocation>
</comment>
<dbReference type="Pfam" id="PF18955">
    <property type="entry name" value="DUF5698"/>
    <property type="match status" value="1"/>
</dbReference>
<dbReference type="InterPro" id="IPR022930">
    <property type="entry name" value="UPF0316"/>
</dbReference>